<dbReference type="Pfam" id="PF03466">
    <property type="entry name" value="LysR_substrate"/>
    <property type="match status" value="1"/>
</dbReference>
<dbReference type="GO" id="GO:0032993">
    <property type="term" value="C:protein-DNA complex"/>
    <property type="evidence" value="ECO:0007669"/>
    <property type="project" value="TreeGrafter"/>
</dbReference>
<dbReference type="EMBL" id="WKJL01000004">
    <property type="protein sequence ID" value="MRW84045.1"/>
    <property type="molecule type" value="Genomic_DNA"/>
</dbReference>
<dbReference type="InterPro" id="IPR000847">
    <property type="entry name" value="LysR_HTH_N"/>
</dbReference>
<dbReference type="Gene3D" id="1.10.10.10">
    <property type="entry name" value="Winged helix-like DNA-binding domain superfamily/Winged helix DNA-binding domain"/>
    <property type="match status" value="1"/>
</dbReference>
<protein>
    <submittedName>
        <fullName evidence="7">LysR family transcriptional regulator</fullName>
    </submittedName>
</protein>
<dbReference type="CDD" id="cd08411">
    <property type="entry name" value="PBP2_OxyR"/>
    <property type="match status" value="1"/>
</dbReference>
<keyword evidence="2" id="KW-0805">Transcription regulation</keyword>
<feature type="domain" description="HTH lysR-type" evidence="6">
    <location>
        <begin position="47"/>
        <end position="104"/>
    </location>
</feature>
<gene>
    <name evidence="7" type="ORF">GJ698_08030</name>
</gene>
<dbReference type="Pfam" id="PF00126">
    <property type="entry name" value="HTH_1"/>
    <property type="match status" value="1"/>
</dbReference>
<keyword evidence="5" id="KW-0804">Transcription</keyword>
<dbReference type="SUPFAM" id="SSF46785">
    <property type="entry name" value="Winged helix' DNA-binding domain"/>
    <property type="match status" value="1"/>
</dbReference>
<name>A0A844D2P5_9BURK</name>
<dbReference type="InterPro" id="IPR036390">
    <property type="entry name" value="WH_DNA-bd_sf"/>
</dbReference>
<dbReference type="FunFam" id="1.10.10.10:FF:000001">
    <property type="entry name" value="LysR family transcriptional regulator"/>
    <property type="match status" value="1"/>
</dbReference>
<evidence type="ECO:0000259" key="6">
    <source>
        <dbReference type="PROSITE" id="PS50931"/>
    </source>
</evidence>
<evidence type="ECO:0000256" key="1">
    <source>
        <dbReference type="ARBA" id="ARBA00009437"/>
    </source>
</evidence>
<evidence type="ECO:0000256" key="5">
    <source>
        <dbReference type="ARBA" id="ARBA00023163"/>
    </source>
</evidence>
<evidence type="ECO:0000256" key="4">
    <source>
        <dbReference type="ARBA" id="ARBA00023159"/>
    </source>
</evidence>
<dbReference type="GO" id="GO:0003700">
    <property type="term" value="F:DNA-binding transcription factor activity"/>
    <property type="evidence" value="ECO:0007669"/>
    <property type="project" value="InterPro"/>
</dbReference>
<dbReference type="InterPro" id="IPR036388">
    <property type="entry name" value="WH-like_DNA-bd_sf"/>
</dbReference>
<keyword evidence="8" id="KW-1185">Reference proteome</keyword>
<dbReference type="PROSITE" id="PS50931">
    <property type="entry name" value="HTH_LYSR"/>
    <property type="match status" value="1"/>
</dbReference>
<dbReference type="SUPFAM" id="SSF53850">
    <property type="entry name" value="Periplasmic binding protein-like II"/>
    <property type="match status" value="1"/>
</dbReference>
<dbReference type="GO" id="GO:0003677">
    <property type="term" value="F:DNA binding"/>
    <property type="evidence" value="ECO:0007669"/>
    <property type="project" value="UniProtKB-KW"/>
</dbReference>
<accession>A0A844D2P5</accession>
<keyword evidence="4" id="KW-0010">Activator</keyword>
<evidence type="ECO:0000256" key="2">
    <source>
        <dbReference type="ARBA" id="ARBA00023015"/>
    </source>
</evidence>
<dbReference type="InterPro" id="IPR005119">
    <property type="entry name" value="LysR_subst-bd"/>
</dbReference>
<dbReference type="PANTHER" id="PTHR30346:SF26">
    <property type="entry name" value="HYDROGEN PEROXIDE-INDUCIBLE GENES ACTIVATOR"/>
    <property type="match status" value="1"/>
</dbReference>
<dbReference type="Gene3D" id="3.40.190.10">
    <property type="entry name" value="Periplasmic binding protein-like II"/>
    <property type="match status" value="2"/>
</dbReference>
<evidence type="ECO:0000313" key="7">
    <source>
        <dbReference type="EMBL" id="MRW84045.1"/>
    </source>
</evidence>
<keyword evidence="3" id="KW-0238">DNA-binding</keyword>
<dbReference type="PRINTS" id="PR00039">
    <property type="entry name" value="HTHLYSR"/>
</dbReference>
<dbReference type="AlphaFoldDB" id="A0A844D2P5"/>
<reference evidence="7 8" key="1">
    <citation type="submission" date="2019-11" db="EMBL/GenBank/DDBJ databases">
        <title>Novel species isolated from a subtropical stream in China.</title>
        <authorList>
            <person name="Lu H."/>
        </authorList>
    </citation>
    <scope>NUCLEOTIDE SEQUENCE [LARGE SCALE GENOMIC DNA]</scope>
    <source>
        <strain evidence="7 8">FT26W</strain>
    </source>
</reference>
<comment type="caution">
    <text evidence="7">The sequence shown here is derived from an EMBL/GenBank/DDBJ whole genome shotgun (WGS) entry which is preliminary data.</text>
</comment>
<dbReference type="PANTHER" id="PTHR30346">
    <property type="entry name" value="TRANSCRIPTIONAL DUAL REGULATOR HCAR-RELATED"/>
    <property type="match status" value="1"/>
</dbReference>
<sequence length="340" mass="36946">MPPTATAWPMPSLCCSSRRNDGRLPASTSLRAGFCRQKAYAMNLSGINLRDFEYAIAVAELGSFVKAAERCHVTQPSLSIQIGKLEERLKTVLFERTTRRNIITPHGRELIGQMRKILHETTSLMAMAQTSDQAFGGALRLSAIATLGPYYFPHILQPLRKNYPGLTLILGEGRTGDLIASLNHGELDAVLIASSVADSAVSVLPLFQEPFFMACPDQHCGNERLRSSWEGIAAADRLLLEEGHCLREQAIAACADVGASNRHATSLETLKYMVAAGEGCTLIPALAVSDVAGVEYLPLTGARYVRTVSLIWRLSDPRSADFADLGKLLQALHPSAARWS</sequence>
<dbReference type="Proteomes" id="UP000439986">
    <property type="component" value="Unassembled WGS sequence"/>
</dbReference>
<comment type="similarity">
    <text evidence="1">Belongs to the LysR transcriptional regulatory family.</text>
</comment>
<organism evidence="7 8">
    <name type="scientific">Duganella aquatilis</name>
    <dbReference type="NCBI Taxonomy" id="2666082"/>
    <lineage>
        <taxon>Bacteria</taxon>
        <taxon>Pseudomonadati</taxon>
        <taxon>Pseudomonadota</taxon>
        <taxon>Betaproteobacteria</taxon>
        <taxon>Burkholderiales</taxon>
        <taxon>Oxalobacteraceae</taxon>
        <taxon>Telluria group</taxon>
        <taxon>Duganella</taxon>
    </lineage>
</organism>
<proteinExistence type="inferred from homology"/>
<evidence type="ECO:0000256" key="3">
    <source>
        <dbReference type="ARBA" id="ARBA00023125"/>
    </source>
</evidence>
<evidence type="ECO:0000313" key="8">
    <source>
        <dbReference type="Proteomes" id="UP000439986"/>
    </source>
</evidence>